<evidence type="ECO:0000313" key="8">
    <source>
        <dbReference type="Proteomes" id="UP000007754"/>
    </source>
</evidence>
<dbReference type="Gene3D" id="3.30.559.10">
    <property type="entry name" value="Chloramphenicol acetyltransferase-like domain"/>
    <property type="match status" value="2"/>
</dbReference>
<feature type="compositionally biased region" description="Low complexity" evidence="5">
    <location>
        <begin position="270"/>
        <end position="281"/>
    </location>
</feature>
<dbReference type="InterPro" id="IPR000542">
    <property type="entry name" value="Carn_acyl_trans"/>
</dbReference>
<dbReference type="AlphaFoldDB" id="A0A674GG43"/>
<dbReference type="PANTHER" id="PTHR22589:SF31">
    <property type="entry name" value="CARNITINE O-PALMITOYLTRANSFERASE"/>
    <property type="match status" value="1"/>
</dbReference>
<dbReference type="SUPFAM" id="SSF52777">
    <property type="entry name" value="CoA-dependent acyltransferases"/>
    <property type="match status" value="2"/>
</dbReference>
<keyword evidence="3" id="KW-0012">Acyltransferase</keyword>
<proteinExistence type="inferred from homology"/>
<dbReference type="Pfam" id="PF00755">
    <property type="entry name" value="Carn_acyltransf"/>
    <property type="match status" value="2"/>
</dbReference>
<comment type="similarity">
    <text evidence="1">Belongs to the carnitine/choline acetyltransferase family.</text>
</comment>
<dbReference type="Ensembl" id="ENSTGUT00000030384.1">
    <property type="protein sequence ID" value="ENSTGUP00000021501.1"/>
    <property type="gene ID" value="ENSTGUG00000026096.1"/>
</dbReference>
<sequence>MFAGRRPGLRSLQGALPALPPSLPPLGQTVRQAVESLQTLDPGGVGEGLPPLAQSFLGGPGPQIQRWLRLRGWALPSYLSELWEEQLHLGARGPLPSTGSYYLMDLLGPPPTRVRAARAANVAVAFLRFRRLVRDGTLPPVLFRGSLPTCSAQYERLFDTTRLPGEHRDHLRHFGGGSDLAVLFGGRLFRVPLRAGGGRPLSPPELQRQFQKVLEQEGEAGPPPETPAVLTAGDRCRWARARALLLAGGGSQRGGLGGPRGRPVRHRLRPLPQRGPPQKRGSPQKMGNPPPEERDPPRDGDLDNEAKALLLGPPHNRWFDKSLTLVVFPSGRVGLNVEHSWGDPPVAWHLWEFALALDRSLGYDESGNCPGDGQGRDPEPPMELHWELPPQVSGVLPQAREQFQAMAEGLQLHVVSVEEPLGPSGTPESPQELLPLALELALVRERGPALTYEPIPTRLFLEGRADGARGVGRPLLELERALRDPQTPVRNPENGAGDPKMGMGKPKWGWGNQNGDGEPKMGMGKPKVGWGPPK</sequence>
<dbReference type="GeneTree" id="ENSGT01150000286917"/>
<reference evidence="7" key="1">
    <citation type="submission" date="2025-08" db="UniProtKB">
        <authorList>
            <consortium name="Ensembl"/>
        </authorList>
    </citation>
    <scope>IDENTIFICATION</scope>
</reference>
<evidence type="ECO:0000256" key="4">
    <source>
        <dbReference type="PIRSR" id="PIRSR600542-1"/>
    </source>
</evidence>
<evidence type="ECO:0000259" key="6">
    <source>
        <dbReference type="Pfam" id="PF00755"/>
    </source>
</evidence>
<dbReference type="InterPro" id="IPR039551">
    <property type="entry name" value="Cho/carn_acyl_trans"/>
</dbReference>
<name>A0A674GG43_TAEGU</name>
<protein>
    <recommendedName>
        <fullName evidence="6">Choline/carnitine acyltransferase domain-containing protein</fullName>
    </recommendedName>
</protein>
<dbReference type="InterPro" id="IPR023213">
    <property type="entry name" value="CAT-like_dom_sf"/>
</dbReference>
<dbReference type="Gene3D" id="3.30.559.70">
    <property type="entry name" value="Choline/Carnitine o-acyltransferase, domain 2"/>
    <property type="match status" value="2"/>
</dbReference>
<feature type="compositionally biased region" description="Low complexity" evidence="5">
    <location>
        <begin position="499"/>
        <end position="511"/>
    </location>
</feature>
<evidence type="ECO:0000256" key="3">
    <source>
        <dbReference type="ARBA" id="ARBA00023315"/>
    </source>
</evidence>
<dbReference type="GO" id="GO:0009437">
    <property type="term" value="P:carnitine metabolic process"/>
    <property type="evidence" value="ECO:0007669"/>
    <property type="project" value="TreeGrafter"/>
</dbReference>
<feature type="active site" description="Proton acceptor" evidence="4">
    <location>
        <position position="339"/>
    </location>
</feature>
<dbReference type="GO" id="GO:0004095">
    <property type="term" value="F:carnitine O-palmitoyltransferase activity"/>
    <property type="evidence" value="ECO:0007669"/>
    <property type="project" value="TreeGrafter"/>
</dbReference>
<dbReference type="PANTHER" id="PTHR22589">
    <property type="entry name" value="CARNITINE O-ACYLTRANSFERASE"/>
    <property type="match status" value="1"/>
</dbReference>
<evidence type="ECO:0000256" key="5">
    <source>
        <dbReference type="SAM" id="MobiDB-lite"/>
    </source>
</evidence>
<accession>A0A674GG43</accession>
<reference evidence="7" key="2">
    <citation type="submission" date="2025-09" db="UniProtKB">
        <authorList>
            <consortium name="Ensembl"/>
        </authorList>
    </citation>
    <scope>IDENTIFICATION</scope>
</reference>
<evidence type="ECO:0000313" key="7">
    <source>
        <dbReference type="Ensembl" id="ENSTGUP00000021501.1"/>
    </source>
</evidence>
<feature type="compositionally biased region" description="Gly residues" evidence="5">
    <location>
        <begin position="248"/>
        <end position="260"/>
    </location>
</feature>
<feature type="compositionally biased region" description="Basic and acidic residues" evidence="5">
    <location>
        <begin position="291"/>
        <end position="305"/>
    </location>
</feature>
<dbReference type="InterPro" id="IPR042231">
    <property type="entry name" value="Cho/carn_acyl_trans_2"/>
</dbReference>
<feature type="region of interest" description="Disordered" evidence="5">
    <location>
        <begin position="481"/>
        <end position="534"/>
    </location>
</feature>
<dbReference type="Proteomes" id="UP000007754">
    <property type="component" value="Unplaced"/>
</dbReference>
<organism evidence="7 8">
    <name type="scientific">Taeniopygia guttata</name>
    <name type="common">Zebra finch</name>
    <name type="synonym">Poephila guttata</name>
    <dbReference type="NCBI Taxonomy" id="59729"/>
    <lineage>
        <taxon>Eukaryota</taxon>
        <taxon>Metazoa</taxon>
        <taxon>Chordata</taxon>
        <taxon>Craniata</taxon>
        <taxon>Vertebrata</taxon>
        <taxon>Euteleostomi</taxon>
        <taxon>Archelosauria</taxon>
        <taxon>Archosauria</taxon>
        <taxon>Dinosauria</taxon>
        <taxon>Saurischia</taxon>
        <taxon>Theropoda</taxon>
        <taxon>Coelurosauria</taxon>
        <taxon>Aves</taxon>
        <taxon>Neognathae</taxon>
        <taxon>Neoaves</taxon>
        <taxon>Telluraves</taxon>
        <taxon>Australaves</taxon>
        <taxon>Passeriformes</taxon>
        <taxon>Passeroidea</taxon>
        <taxon>Estrildidae</taxon>
        <taxon>Estrildinae</taxon>
        <taxon>Taeniopygia</taxon>
    </lineage>
</organism>
<feature type="domain" description="Choline/carnitine acyltransferase" evidence="6">
    <location>
        <begin position="23"/>
        <end position="246"/>
    </location>
</feature>
<keyword evidence="8" id="KW-1185">Reference proteome</keyword>
<evidence type="ECO:0000256" key="2">
    <source>
        <dbReference type="ARBA" id="ARBA00022679"/>
    </source>
</evidence>
<dbReference type="InParanoid" id="A0A674GG43"/>
<feature type="region of interest" description="Disordered" evidence="5">
    <location>
        <begin position="248"/>
        <end position="305"/>
    </location>
</feature>
<keyword evidence="2" id="KW-0808">Transferase</keyword>
<dbReference type="GO" id="GO:0005739">
    <property type="term" value="C:mitochondrion"/>
    <property type="evidence" value="ECO:0007669"/>
    <property type="project" value="TreeGrafter"/>
</dbReference>
<evidence type="ECO:0000256" key="1">
    <source>
        <dbReference type="ARBA" id="ARBA00005232"/>
    </source>
</evidence>
<dbReference type="GO" id="GO:0006631">
    <property type="term" value="P:fatty acid metabolic process"/>
    <property type="evidence" value="ECO:0007669"/>
    <property type="project" value="TreeGrafter"/>
</dbReference>
<feature type="domain" description="Choline/carnitine acyltransferase" evidence="6">
    <location>
        <begin position="306"/>
        <end position="486"/>
    </location>
</feature>